<dbReference type="Proteomes" id="UP001198571">
    <property type="component" value="Unassembled WGS sequence"/>
</dbReference>
<proteinExistence type="predicted"/>
<protein>
    <recommendedName>
        <fullName evidence="4">TrbC/VIRB2 family protein</fullName>
    </recommendedName>
</protein>
<comment type="caution">
    <text evidence="2">The sequence shown here is derived from an EMBL/GenBank/DDBJ whole genome shotgun (WGS) entry which is preliminary data.</text>
</comment>
<feature type="transmembrane region" description="Helical" evidence="1">
    <location>
        <begin position="54"/>
        <end position="75"/>
    </location>
</feature>
<name>A0ABS8CQU6_9RHOB</name>
<sequence>MASLSVSFLATASYAQEGSPASPLQVIMDGRDEARNSRLTEAGAIELSTSAANITMYISGAAGILVVAFGLFYLWQHNADGDNSRRTALRGVLILLVGGLLTIPAIIAAVAPNALLGAAG</sequence>
<keyword evidence="1" id="KW-0472">Membrane</keyword>
<keyword evidence="1" id="KW-0812">Transmembrane</keyword>
<keyword evidence="3" id="KW-1185">Reference proteome</keyword>
<reference evidence="2 3" key="1">
    <citation type="submission" date="2020-07" db="EMBL/GenBank/DDBJ databases">
        <title>Pseudogemmobacter sp. nov., isolated from poultry manure in Taiwan.</title>
        <authorList>
            <person name="Lin S.-Y."/>
            <person name="Tang Y.-S."/>
            <person name="Young C.-C."/>
        </authorList>
    </citation>
    <scope>NUCLEOTIDE SEQUENCE [LARGE SCALE GENOMIC DNA]</scope>
    <source>
        <strain evidence="2 3">CC-YST710</strain>
    </source>
</reference>
<evidence type="ECO:0000256" key="1">
    <source>
        <dbReference type="SAM" id="Phobius"/>
    </source>
</evidence>
<gene>
    <name evidence="2" type="ORF">H0485_17275</name>
</gene>
<accession>A0ABS8CQU6</accession>
<evidence type="ECO:0000313" key="2">
    <source>
        <dbReference type="EMBL" id="MCB5411747.1"/>
    </source>
</evidence>
<evidence type="ECO:0008006" key="4">
    <source>
        <dbReference type="Google" id="ProtNLM"/>
    </source>
</evidence>
<keyword evidence="1" id="KW-1133">Transmembrane helix</keyword>
<evidence type="ECO:0000313" key="3">
    <source>
        <dbReference type="Proteomes" id="UP001198571"/>
    </source>
</evidence>
<organism evidence="2 3">
    <name type="scientific">Pseudogemmobacter faecipullorum</name>
    <dbReference type="NCBI Taxonomy" id="2755041"/>
    <lineage>
        <taxon>Bacteria</taxon>
        <taxon>Pseudomonadati</taxon>
        <taxon>Pseudomonadota</taxon>
        <taxon>Alphaproteobacteria</taxon>
        <taxon>Rhodobacterales</taxon>
        <taxon>Paracoccaceae</taxon>
        <taxon>Pseudogemmobacter</taxon>
    </lineage>
</organism>
<feature type="transmembrane region" description="Helical" evidence="1">
    <location>
        <begin position="87"/>
        <end position="111"/>
    </location>
</feature>
<dbReference type="EMBL" id="JACDXX010000019">
    <property type="protein sequence ID" value="MCB5411747.1"/>
    <property type="molecule type" value="Genomic_DNA"/>
</dbReference>
<dbReference type="RefSeq" id="WP_226937198.1">
    <property type="nucleotide sequence ID" value="NZ_JACDXX010000019.1"/>
</dbReference>